<comment type="caution">
    <text evidence="2">The sequence shown here is derived from an EMBL/GenBank/DDBJ whole genome shotgun (WGS) entry which is preliminary data.</text>
</comment>
<dbReference type="Proteomes" id="UP001601992">
    <property type="component" value="Unassembled WGS sequence"/>
</dbReference>
<protein>
    <recommendedName>
        <fullName evidence="4">GLTT repeat-containing protein</fullName>
    </recommendedName>
</protein>
<dbReference type="EMBL" id="JBIAQY010000006">
    <property type="protein sequence ID" value="MFF3570007.1"/>
    <property type="molecule type" value="Genomic_DNA"/>
</dbReference>
<evidence type="ECO:0008006" key="4">
    <source>
        <dbReference type="Google" id="ProtNLM"/>
    </source>
</evidence>
<reference evidence="2 3" key="1">
    <citation type="submission" date="2024-10" db="EMBL/GenBank/DDBJ databases">
        <title>The Natural Products Discovery Center: Release of the First 8490 Sequenced Strains for Exploring Actinobacteria Biosynthetic Diversity.</title>
        <authorList>
            <person name="Kalkreuter E."/>
            <person name="Kautsar S.A."/>
            <person name="Yang D."/>
            <person name="Bader C.D."/>
            <person name="Teijaro C.N."/>
            <person name="Fluegel L."/>
            <person name="Davis C.M."/>
            <person name="Simpson J.R."/>
            <person name="Lauterbach L."/>
            <person name="Steele A.D."/>
            <person name="Gui C."/>
            <person name="Meng S."/>
            <person name="Li G."/>
            <person name="Viehrig K."/>
            <person name="Ye F."/>
            <person name="Su P."/>
            <person name="Kiefer A.F."/>
            <person name="Nichols A."/>
            <person name="Cepeda A.J."/>
            <person name="Yan W."/>
            <person name="Fan B."/>
            <person name="Jiang Y."/>
            <person name="Adhikari A."/>
            <person name="Zheng C.-J."/>
            <person name="Schuster L."/>
            <person name="Cowan T.M."/>
            <person name="Smanski M.J."/>
            <person name="Chevrette M.G."/>
            <person name="De Carvalho L.P.S."/>
            <person name="Shen B."/>
        </authorList>
    </citation>
    <scope>NUCLEOTIDE SEQUENCE [LARGE SCALE GENOMIC DNA]</scope>
    <source>
        <strain evidence="2 3">NPDC002593</strain>
    </source>
</reference>
<evidence type="ECO:0000313" key="3">
    <source>
        <dbReference type="Proteomes" id="UP001601992"/>
    </source>
</evidence>
<keyword evidence="3" id="KW-1185">Reference proteome</keyword>
<accession>A0ABW6S171</accession>
<keyword evidence="1" id="KW-0732">Signal</keyword>
<organism evidence="2 3">
    <name type="scientific">Nocardia jiangxiensis</name>
    <dbReference type="NCBI Taxonomy" id="282685"/>
    <lineage>
        <taxon>Bacteria</taxon>
        <taxon>Bacillati</taxon>
        <taxon>Actinomycetota</taxon>
        <taxon>Actinomycetes</taxon>
        <taxon>Mycobacteriales</taxon>
        <taxon>Nocardiaceae</taxon>
        <taxon>Nocardia</taxon>
    </lineage>
</organism>
<sequence length="245" mass="23009">MTFKNRGAAVTALTAMAVVAAAGVANADSAVPAGSAKTPTVSTDVAPGVRYSDDAATGLAVLRTPFGTVAVQGGQFGIQDTAGHTVAGAAIPAAGPSAQSTAAHTAPARVAAPAPVQVAAPAQQPPDDVMSDLNQAVEAANPHMGMAMGVGSLAGSVVGAAIGCPFGVATGGTLMALATAGTMTVPAFAATCLVGAVAVGGVGALVGGVALAIPVGIAAGAQKFNELQAQHHAPPAAAPAGPAQG</sequence>
<proteinExistence type="predicted"/>
<evidence type="ECO:0000313" key="2">
    <source>
        <dbReference type="EMBL" id="MFF3570007.1"/>
    </source>
</evidence>
<name>A0ABW6S171_9NOCA</name>
<evidence type="ECO:0000256" key="1">
    <source>
        <dbReference type="SAM" id="SignalP"/>
    </source>
</evidence>
<feature type="chain" id="PRO_5047227838" description="GLTT repeat-containing protein" evidence="1">
    <location>
        <begin position="28"/>
        <end position="245"/>
    </location>
</feature>
<gene>
    <name evidence="2" type="ORF">ACFYXQ_19710</name>
</gene>
<dbReference type="RefSeq" id="WP_040832598.1">
    <property type="nucleotide sequence ID" value="NZ_JBIAQY010000006.1"/>
</dbReference>
<feature type="signal peptide" evidence="1">
    <location>
        <begin position="1"/>
        <end position="27"/>
    </location>
</feature>